<sequence>MITDWPQPRCAHSSAARITLTLPMHSKLWSTPQVVISTITCWIGLSWSLGLTQSVAPKVLASSNLEGLVSMAMMRPALASLAPWITARPMPPRPNTATVSPSCTLAVFLTAPRPVVTPQPSRQTCSGLASGLTLASETAATTVYSLKVEQPM</sequence>
<protein>
    <submittedName>
        <fullName evidence="1">Uncharacterized protein</fullName>
    </submittedName>
</protein>
<accession>A0A645GLD0</accession>
<proteinExistence type="predicted"/>
<gene>
    <name evidence="1" type="ORF">SDC9_175162</name>
</gene>
<dbReference type="AlphaFoldDB" id="A0A645GLD0"/>
<evidence type="ECO:0000313" key="1">
    <source>
        <dbReference type="EMBL" id="MPN27728.1"/>
    </source>
</evidence>
<comment type="caution">
    <text evidence="1">The sequence shown here is derived from an EMBL/GenBank/DDBJ whole genome shotgun (WGS) entry which is preliminary data.</text>
</comment>
<reference evidence="1" key="1">
    <citation type="submission" date="2019-08" db="EMBL/GenBank/DDBJ databases">
        <authorList>
            <person name="Kucharzyk K."/>
            <person name="Murdoch R.W."/>
            <person name="Higgins S."/>
            <person name="Loffler F."/>
        </authorList>
    </citation>
    <scope>NUCLEOTIDE SEQUENCE</scope>
</reference>
<organism evidence="1">
    <name type="scientific">bioreactor metagenome</name>
    <dbReference type="NCBI Taxonomy" id="1076179"/>
    <lineage>
        <taxon>unclassified sequences</taxon>
        <taxon>metagenomes</taxon>
        <taxon>ecological metagenomes</taxon>
    </lineage>
</organism>
<dbReference type="EMBL" id="VSSQ01077722">
    <property type="protein sequence ID" value="MPN27728.1"/>
    <property type="molecule type" value="Genomic_DNA"/>
</dbReference>
<name>A0A645GLD0_9ZZZZ</name>